<evidence type="ECO:0000313" key="13">
    <source>
        <dbReference type="EMBL" id="PKU65917.1"/>
    </source>
</evidence>
<dbReference type="GO" id="GO:0004497">
    <property type="term" value="F:monooxygenase activity"/>
    <property type="evidence" value="ECO:0007669"/>
    <property type="project" value="UniProtKB-KW"/>
</dbReference>
<evidence type="ECO:0000256" key="4">
    <source>
        <dbReference type="ARBA" id="ARBA00022692"/>
    </source>
</evidence>
<evidence type="ECO:0000256" key="3">
    <source>
        <dbReference type="ARBA" id="ARBA00022617"/>
    </source>
</evidence>
<dbReference type="GO" id="GO:0016020">
    <property type="term" value="C:membrane"/>
    <property type="evidence" value="ECO:0007669"/>
    <property type="project" value="UniProtKB-SubCell"/>
</dbReference>
<keyword evidence="3 10" id="KW-0349">Heme</keyword>
<dbReference type="InterPro" id="IPR001128">
    <property type="entry name" value="Cyt_P450"/>
</dbReference>
<feature type="transmembrane region" description="Helical" evidence="12">
    <location>
        <begin position="58"/>
        <end position="78"/>
    </location>
</feature>
<dbReference type="GO" id="GO:0005506">
    <property type="term" value="F:iron ion binding"/>
    <property type="evidence" value="ECO:0007669"/>
    <property type="project" value="InterPro"/>
</dbReference>
<organism evidence="13 14">
    <name type="scientific">Dendrobium catenatum</name>
    <dbReference type="NCBI Taxonomy" id="906689"/>
    <lineage>
        <taxon>Eukaryota</taxon>
        <taxon>Viridiplantae</taxon>
        <taxon>Streptophyta</taxon>
        <taxon>Embryophyta</taxon>
        <taxon>Tracheophyta</taxon>
        <taxon>Spermatophyta</taxon>
        <taxon>Magnoliopsida</taxon>
        <taxon>Liliopsida</taxon>
        <taxon>Asparagales</taxon>
        <taxon>Orchidaceae</taxon>
        <taxon>Epidendroideae</taxon>
        <taxon>Malaxideae</taxon>
        <taxon>Dendrobiinae</taxon>
        <taxon>Dendrobium</taxon>
    </lineage>
</organism>
<dbReference type="PANTHER" id="PTHR47947:SF26">
    <property type="entry name" value="CYTOCHROME P450"/>
    <property type="match status" value="1"/>
</dbReference>
<dbReference type="GO" id="GO:0016705">
    <property type="term" value="F:oxidoreductase activity, acting on paired donors, with incorporation or reduction of molecular oxygen"/>
    <property type="evidence" value="ECO:0007669"/>
    <property type="project" value="InterPro"/>
</dbReference>
<reference evidence="13 14" key="1">
    <citation type="journal article" date="2016" name="Sci. Rep.">
        <title>The Dendrobium catenatum Lindl. genome sequence provides insights into polysaccharide synthase, floral development and adaptive evolution.</title>
        <authorList>
            <person name="Zhang G.Q."/>
            <person name="Xu Q."/>
            <person name="Bian C."/>
            <person name="Tsai W.C."/>
            <person name="Yeh C.M."/>
            <person name="Liu K.W."/>
            <person name="Yoshida K."/>
            <person name="Zhang L.S."/>
            <person name="Chang S.B."/>
            <person name="Chen F."/>
            <person name="Shi Y."/>
            <person name="Su Y.Y."/>
            <person name="Zhang Y.Q."/>
            <person name="Chen L.J."/>
            <person name="Yin Y."/>
            <person name="Lin M."/>
            <person name="Huang H."/>
            <person name="Deng H."/>
            <person name="Wang Z.W."/>
            <person name="Zhu S.L."/>
            <person name="Zhao X."/>
            <person name="Deng C."/>
            <person name="Niu S.C."/>
            <person name="Huang J."/>
            <person name="Wang M."/>
            <person name="Liu G.H."/>
            <person name="Yang H.J."/>
            <person name="Xiao X.J."/>
            <person name="Hsiao Y.Y."/>
            <person name="Wu W.L."/>
            <person name="Chen Y.Y."/>
            <person name="Mitsuda N."/>
            <person name="Ohme-Takagi M."/>
            <person name="Luo Y.B."/>
            <person name="Van de Peer Y."/>
            <person name="Liu Z.J."/>
        </authorList>
    </citation>
    <scope>NUCLEOTIDE SEQUENCE [LARGE SCALE GENOMIC DNA]</scope>
    <source>
        <tissue evidence="13">The whole plant</tissue>
    </source>
</reference>
<proteinExistence type="inferred from homology"/>
<keyword evidence="4 12" id="KW-0812">Transmembrane</keyword>
<dbReference type="AlphaFoldDB" id="A0A2I0VR86"/>
<keyword evidence="8 10" id="KW-0408">Iron</keyword>
<feature type="binding site" description="axial binding residue" evidence="10">
    <location>
        <position position="555"/>
    </location>
    <ligand>
        <name>heme</name>
        <dbReference type="ChEBI" id="CHEBI:30413"/>
    </ligand>
    <ligandPart>
        <name>Fe</name>
        <dbReference type="ChEBI" id="CHEBI:18248"/>
    </ligandPart>
</feature>
<evidence type="ECO:0000256" key="6">
    <source>
        <dbReference type="ARBA" id="ARBA00022989"/>
    </source>
</evidence>
<reference evidence="13 14" key="2">
    <citation type="journal article" date="2017" name="Nature">
        <title>The Apostasia genome and the evolution of orchids.</title>
        <authorList>
            <person name="Zhang G.Q."/>
            <person name="Liu K.W."/>
            <person name="Li Z."/>
            <person name="Lohaus R."/>
            <person name="Hsiao Y.Y."/>
            <person name="Niu S.C."/>
            <person name="Wang J.Y."/>
            <person name="Lin Y.C."/>
            <person name="Xu Q."/>
            <person name="Chen L.J."/>
            <person name="Yoshida K."/>
            <person name="Fujiwara S."/>
            <person name="Wang Z.W."/>
            <person name="Zhang Y.Q."/>
            <person name="Mitsuda N."/>
            <person name="Wang M."/>
            <person name="Liu G.H."/>
            <person name="Pecoraro L."/>
            <person name="Huang H.X."/>
            <person name="Xiao X.J."/>
            <person name="Lin M."/>
            <person name="Wu X.Y."/>
            <person name="Wu W.L."/>
            <person name="Chen Y.Y."/>
            <person name="Chang S.B."/>
            <person name="Sakamoto S."/>
            <person name="Ohme-Takagi M."/>
            <person name="Yagi M."/>
            <person name="Zeng S.J."/>
            <person name="Shen C.Y."/>
            <person name="Yeh C.M."/>
            <person name="Luo Y.B."/>
            <person name="Tsai W.C."/>
            <person name="Van de Peer Y."/>
            <person name="Liu Z.J."/>
        </authorList>
    </citation>
    <scope>NUCLEOTIDE SEQUENCE [LARGE SCALE GENOMIC DNA]</scope>
    <source>
        <tissue evidence="13">The whole plant</tissue>
    </source>
</reference>
<dbReference type="GO" id="GO:0020037">
    <property type="term" value="F:heme binding"/>
    <property type="evidence" value="ECO:0007669"/>
    <property type="project" value="InterPro"/>
</dbReference>
<dbReference type="InterPro" id="IPR002401">
    <property type="entry name" value="Cyt_P450_E_grp-I"/>
</dbReference>
<dbReference type="PROSITE" id="PS00086">
    <property type="entry name" value="CYTOCHROME_P450"/>
    <property type="match status" value="1"/>
</dbReference>
<keyword evidence="6 12" id="KW-1133">Transmembrane helix</keyword>
<dbReference type="Proteomes" id="UP000233837">
    <property type="component" value="Unassembled WGS sequence"/>
</dbReference>
<dbReference type="EMBL" id="KZ503303">
    <property type="protein sequence ID" value="PKU65917.1"/>
    <property type="molecule type" value="Genomic_DNA"/>
</dbReference>
<dbReference type="Gene3D" id="1.10.630.10">
    <property type="entry name" value="Cytochrome P450"/>
    <property type="match status" value="1"/>
</dbReference>
<dbReference type="PRINTS" id="PR00385">
    <property type="entry name" value="P450"/>
</dbReference>
<evidence type="ECO:0000256" key="9">
    <source>
        <dbReference type="ARBA" id="ARBA00023136"/>
    </source>
</evidence>
<dbReference type="PANTHER" id="PTHR47947">
    <property type="entry name" value="CYTOCHROME P450 82C3-RELATED"/>
    <property type="match status" value="1"/>
</dbReference>
<dbReference type="SUPFAM" id="SSF48264">
    <property type="entry name" value="Cytochrome P450"/>
    <property type="match status" value="1"/>
</dbReference>
<dbReference type="InterPro" id="IPR017972">
    <property type="entry name" value="Cyt_P450_CS"/>
</dbReference>
<gene>
    <name evidence="13" type="primary">CYP81E1</name>
    <name evidence="13" type="ORF">MA16_Dca008991</name>
</gene>
<evidence type="ECO:0000256" key="1">
    <source>
        <dbReference type="ARBA" id="ARBA00001971"/>
    </source>
</evidence>
<dbReference type="FunFam" id="1.10.630.10:FF:000023">
    <property type="entry name" value="Cytochrome P450 family protein"/>
    <property type="match status" value="1"/>
</dbReference>
<dbReference type="InterPro" id="IPR050651">
    <property type="entry name" value="Plant_Cytochrome_P450_Monoox"/>
</dbReference>
<evidence type="ECO:0000313" key="14">
    <source>
        <dbReference type="Proteomes" id="UP000233837"/>
    </source>
</evidence>
<dbReference type="PRINTS" id="PR00463">
    <property type="entry name" value="EP450I"/>
</dbReference>
<evidence type="ECO:0000256" key="11">
    <source>
        <dbReference type="RuleBase" id="RU000461"/>
    </source>
</evidence>
<comment type="similarity">
    <text evidence="11">Belongs to the cytochrome P450 family.</text>
</comment>
<evidence type="ECO:0000256" key="2">
    <source>
        <dbReference type="ARBA" id="ARBA00004370"/>
    </source>
</evidence>
<keyword evidence="7 11" id="KW-0560">Oxidoreductase</keyword>
<dbReference type="Pfam" id="PF00067">
    <property type="entry name" value="p450"/>
    <property type="match status" value="1"/>
</dbReference>
<dbReference type="CDD" id="cd20653">
    <property type="entry name" value="CYP81"/>
    <property type="match status" value="1"/>
</dbReference>
<protein>
    <submittedName>
        <fullName evidence="13">Isoflavone 2'-hydroxylase</fullName>
    </submittedName>
</protein>
<dbReference type="InterPro" id="IPR036396">
    <property type="entry name" value="Cyt_P450_sf"/>
</dbReference>
<comment type="subcellular location">
    <subcellularLocation>
        <location evidence="2">Membrane</location>
    </subcellularLocation>
</comment>
<feature type="transmembrane region" description="Helical" evidence="12">
    <location>
        <begin position="98"/>
        <end position="119"/>
    </location>
</feature>
<keyword evidence="9 12" id="KW-0472">Membrane</keyword>
<evidence type="ECO:0000256" key="5">
    <source>
        <dbReference type="ARBA" id="ARBA00022723"/>
    </source>
</evidence>
<keyword evidence="14" id="KW-1185">Reference proteome</keyword>
<name>A0A2I0VR86_9ASPA</name>
<evidence type="ECO:0000256" key="12">
    <source>
        <dbReference type="SAM" id="Phobius"/>
    </source>
</evidence>
<evidence type="ECO:0000256" key="10">
    <source>
        <dbReference type="PIRSR" id="PIRSR602401-1"/>
    </source>
</evidence>
<comment type="cofactor">
    <cofactor evidence="1 10">
        <name>heme</name>
        <dbReference type="ChEBI" id="CHEBI:30413"/>
    </cofactor>
</comment>
<dbReference type="STRING" id="906689.A0A2I0VR86"/>
<keyword evidence="11" id="KW-0503">Monooxygenase</keyword>
<keyword evidence="5 10" id="KW-0479">Metal-binding</keyword>
<evidence type="ECO:0000256" key="7">
    <source>
        <dbReference type="ARBA" id="ARBA00023002"/>
    </source>
</evidence>
<evidence type="ECO:0000256" key="8">
    <source>
        <dbReference type="ARBA" id="ARBA00023004"/>
    </source>
</evidence>
<accession>A0A2I0VR86</accession>
<sequence length="619" mass="70809">MRDQTLELGRVGKQNCGHETLYRRGLIAYPFRQEKKAIRRNKWMGANSKRKRCEIRRLLLYMGNSSPVIIIHQSNSLLVWQNLIFLSSSFSIHSVMEAINIFTCLALFLSLLLLPKVLFMTKTDKQKKKNLPPSPPNSLPILGHLHLIKKPLHQSLAQLSARHGQILLCRFGIRPVLVVSSASLAEECFTTNDLSFANRPKFPSTRLLTYNHTSLGSAPYGPHWRDMRRIATIEVLSGHRLSFFSDVRADEARALAHRLFLDTKNQVDFTRVELRSRLFGLAMNVMMKMMVGKRYYGEESGDDEARRFRELVEESFTLAGASNVGDFLPSMVGWFTRRRVQSRMAHIHNYRDKFMQALVEERRRKINKEEQEKEAGEFAEEDQRNHKTMIDAILSLQRTHPEQYDDSFIKSLVTTLLSAGTDTSSNTIEWAMSLLLNNPEKLEKVREEIDEKVEKGRLLDESDLAKLPYLHSVINETLRLYPVGPLLVPHESLEECKVGGYNIPSGTMLLVNAYAIQRDPAIWPEPTKFLPERFLENSKVEGGKMLPFGMGRRRCPGEGLAMREVGLVLGTLLQCFEWRRIGAEELEMKEGSGLTMPRANPLEALCRPREAMISTLCKL</sequence>